<reference evidence="14" key="1">
    <citation type="journal article" date="2021" name="ISME J.">
        <title>Evolutionary origin and ecological implication of a unique nif island in free-living Bradyrhizobium lineages.</title>
        <authorList>
            <person name="Tao J."/>
        </authorList>
    </citation>
    <scope>NUCLEOTIDE SEQUENCE [LARGE SCALE GENOMIC DNA]</scope>
    <source>
        <strain evidence="14">SZCCT0094</strain>
    </source>
</reference>
<dbReference type="PROSITE" id="PS52016">
    <property type="entry name" value="TONB_DEPENDENT_REC_3"/>
    <property type="match status" value="1"/>
</dbReference>
<feature type="signal peptide" evidence="10">
    <location>
        <begin position="1"/>
        <end position="24"/>
    </location>
</feature>
<sequence length="797" mass="86108">MTRLSALKSALLATCALLPAAAFAQQTLQTIEVVGVAPVPGAEIDRDKVPSNVETIGARELDHSRAPSLLDNILRSVPGVSLSDQSGNAFQRNLDYRGATASPVPGTPQGIAVYQNGSRINEAFGDVVNWDLIPEMAIARMTLMPNNPLFGLNATGGALSIEMKNGFTYQGTEAQLWGGSYGRIQSGAQTGWTNGNVSAYVAAEGAYDRGWRDHSSSSQVRRMYADLGLRGDTTEFHLSFTGADNKLGSVAATPIQMLNQRWSSVYTWPQSTRLQLAFLQASAKWTPTDAWTVQANAYYRAYRASHVDGNGTEAQACDDNGAFPGEFCFQDDATGAEFPINRNSASVNNLPANTALGAIDRNWTKSNSYGGSLQAANTAQLFGHDNHFVVGSSVDHGRSNFQATSELGTVDGNFFVTGTGVFIDQPQANVAPVNLGAKNTYVGVYATDTFDITSQLAFTAGGRFNYAQINLQDETGLNPALNSRNNFQRFNPVVGFTYKFTPGLTAYAGYSEANRAPTPLELGCSDPANPCLIDNFLIADPPLKQVVSRTIEGGLRGEISGGRSAYAAVAPYRKAPPLVENDGWRLRWGISLFRTQNSDDIINVASLARPNAGYFTNAGTTLRQGVEAKVDLTWDRWAAYANYTFVDATFRSSFSVNDPNRQAVVAVLPGSHIPAIPAHRLKLGAEYAVTDAWKVGADMNYIGSQYLLRDDANTYPKVPAYWVVNLHTSYQVTKNVELFGMVQNLFNKRYYSAGTVFDPKGFNNSTEGAANLVTFNDPRSMLPGMPLAVYAGLKATF</sequence>
<feature type="chain" id="PRO_5045284964" evidence="10">
    <location>
        <begin position="25"/>
        <end position="797"/>
    </location>
</feature>
<dbReference type="InterPro" id="IPR000531">
    <property type="entry name" value="Beta-barrel_TonB"/>
</dbReference>
<evidence type="ECO:0000256" key="7">
    <source>
        <dbReference type="ARBA" id="ARBA00023237"/>
    </source>
</evidence>
<evidence type="ECO:0000313" key="14">
    <source>
        <dbReference type="Proteomes" id="UP001314635"/>
    </source>
</evidence>
<dbReference type="PANTHER" id="PTHR30069:SF39">
    <property type="entry name" value="BLL6183 PROTEIN"/>
    <property type="match status" value="1"/>
</dbReference>
<feature type="domain" description="TonB-dependent receptor-like beta-barrel" evidence="11">
    <location>
        <begin position="232"/>
        <end position="745"/>
    </location>
</feature>
<accession>A0ABS5G325</accession>
<keyword evidence="7 8" id="KW-0998">Cell outer membrane</keyword>
<comment type="caution">
    <text evidence="13">The sequence shown here is derived from an EMBL/GenBank/DDBJ whole genome shotgun (WGS) entry which is preliminary data.</text>
</comment>
<dbReference type="EMBL" id="JAFCLK010000006">
    <property type="protein sequence ID" value="MBR1135707.1"/>
    <property type="molecule type" value="Genomic_DNA"/>
</dbReference>
<feature type="domain" description="TonB-dependent receptor plug" evidence="12">
    <location>
        <begin position="47"/>
        <end position="158"/>
    </location>
</feature>
<comment type="similarity">
    <text evidence="8 9">Belongs to the TonB-dependent receptor family.</text>
</comment>
<evidence type="ECO:0000313" key="13">
    <source>
        <dbReference type="EMBL" id="MBR1135707.1"/>
    </source>
</evidence>
<dbReference type="Pfam" id="PF07715">
    <property type="entry name" value="Plug"/>
    <property type="match status" value="1"/>
</dbReference>
<gene>
    <name evidence="13" type="ORF">JQ619_08015</name>
</gene>
<dbReference type="Proteomes" id="UP001314635">
    <property type="component" value="Unassembled WGS sequence"/>
</dbReference>
<organism evidence="13 14">
    <name type="scientific">Bradyrhizobium denitrificans</name>
    <dbReference type="NCBI Taxonomy" id="2734912"/>
    <lineage>
        <taxon>Bacteria</taxon>
        <taxon>Pseudomonadati</taxon>
        <taxon>Pseudomonadota</taxon>
        <taxon>Alphaproteobacteria</taxon>
        <taxon>Hyphomicrobiales</taxon>
        <taxon>Nitrobacteraceae</taxon>
        <taxon>Bradyrhizobium</taxon>
    </lineage>
</organism>
<dbReference type="PANTHER" id="PTHR30069">
    <property type="entry name" value="TONB-DEPENDENT OUTER MEMBRANE RECEPTOR"/>
    <property type="match status" value="1"/>
</dbReference>
<comment type="subcellular location">
    <subcellularLocation>
        <location evidence="1 8">Cell outer membrane</location>
        <topology evidence="1 8">Multi-pass membrane protein</topology>
    </subcellularLocation>
</comment>
<evidence type="ECO:0000256" key="2">
    <source>
        <dbReference type="ARBA" id="ARBA00022448"/>
    </source>
</evidence>
<keyword evidence="14" id="KW-1185">Reference proteome</keyword>
<protein>
    <submittedName>
        <fullName evidence="13">TonB-dependent receptor</fullName>
    </submittedName>
</protein>
<evidence type="ECO:0000256" key="4">
    <source>
        <dbReference type="ARBA" id="ARBA00022692"/>
    </source>
</evidence>
<name>A0ABS5G325_9BRAD</name>
<dbReference type="SUPFAM" id="SSF56935">
    <property type="entry name" value="Porins"/>
    <property type="match status" value="1"/>
</dbReference>
<evidence type="ECO:0000259" key="12">
    <source>
        <dbReference type="Pfam" id="PF07715"/>
    </source>
</evidence>
<dbReference type="InterPro" id="IPR037066">
    <property type="entry name" value="Plug_dom_sf"/>
</dbReference>
<keyword evidence="10" id="KW-0732">Signal</keyword>
<evidence type="ECO:0000256" key="8">
    <source>
        <dbReference type="PROSITE-ProRule" id="PRU01360"/>
    </source>
</evidence>
<dbReference type="Gene3D" id="2.170.130.10">
    <property type="entry name" value="TonB-dependent receptor, plug domain"/>
    <property type="match status" value="1"/>
</dbReference>
<dbReference type="InterPro" id="IPR036942">
    <property type="entry name" value="Beta-barrel_TonB_sf"/>
</dbReference>
<evidence type="ECO:0000256" key="10">
    <source>
        <dbReference type="SAM" id="SignalP"/>
    </source>
</evidence>
<keyword evidence="2 8" id="KW-0813">Transport</keyword>
<evidence type="ECO:0000259" key="11">
    <source>
        <dbReference type="Pfam" id="PF00593"/>
    </source>
</evidence>
<keyword evidence="4 8" id="KW-0812">Transmembrane</keyword>
<dbReference type="Gene3D" id="2.40.170.20">
    <property type="entry name" value="TonB-dependent receptor, beta-barrel domain"/>
    <property type="match status" value="1"/>
</dbReference>
<keyword evidence="13" id="KW-0675">Receptor</keyword>
<keyword evidence="3 8" id="KW-1134">Transmembrane beta strand</keyword>
<evidence type="ECO:0000256" key="3">
    <source>
        <dbReference type="ARBA" id="ARBA00022452"/>
    </source>
</evidence>
<dbReference type="Pfam" id="PF00593">
    <property type="entry name" value="TonB_dep_Rec_b-barrel"/>
    <property type="match status" value="1"/>
</dbReference>
<dbReference type="InterPro" id="IPR012910">
    <property type="entry name" value="Plug_dom"/>
</dbReference>
<keyword evidence="5 9" id="KW-0798">TonB box</keyword>
<evidence type="ECO:0000256" key="6">
    <source>
        <dbReference type="ARBA" id="ARBA00023136"/>
    </source>
</evidence>
<dbReference type="RefSeq" id="WP_172235497.1">
    <property type="nucleotide sequence ID" value="NZ_JABFDP010000002.1"/>
</dbReference>
<dbReference type="InterPro" id="IPR039426">
    <property type="entry name" value="TonB-dep_rcpt-like"/>
</dbReference>
<evidence type="ECO:0000256" key="1">
    <source>
        <dbReference type="ARBA" id="ARBA00004571"/>
    </source>
</evidence>
<keyword evidence="6 8" id="KW-0472">Membrane</keyword>
<evidence type="ECO:0000256" key="5">
    <source>
        <dbReference type="ARBA" id="ARBA00023077"/>
    </source>
</evidence>
<proteinExistence type="inferred from homology"/>
<evidence type="ECO:0000256" key="9">
    <source>
        <dbReference type="RuleBase" id="RU003357"/>
    </source>
</evidence>